<dbReference type="KEGG" id="dmm:dnm_072670"/>
<organism evidence="1 2">
    <name type="scientific">Desulfonema magnum</name>
    <dbReference type="NCBI Taxonomy" id="45655"/>
    <lineage>
        <taxon>Bacteria</taxon>
        <taxon>Pseudomonadati</taxon>
        <taxon>Thermodesulfobacteriota</taxon>
        <taxon>Desulfobacteria</taxon>
        <taxon>Desulfobacterales</taxon>
        <taxon>Desulfococcaceae</taxon>
        <taxon>Desulfonema</taxon>
    </lineage>
</organism>
<accession>A0A975BTG6</accession>
<keyword evidence="2" id="KW-1185">Reference proteome</keyword>
<dbReference type="EMBL" id="CP061800">
    <property type="protein sequence ID" value="QTA91202.1"/>
    <property type="molecule type" value="Genomic_DNA"/>
</dbReference>
<proteinExistence type="predicted"/>
<dbReference type="Proteomes" id="UP000663722">
    <property type="component" value="Chromosome"/>
</dbReference>
<dbReference type="AlphaFoldDB" id="A0A975BTG6"/>
<protein>
    <submittedName>
        <fullName evidence="1">Uncharacterized protein</fullName>
    </submittedName>
</protein>
<sequence>MFIDRHMKSGDEWENVMTYEIRNTDAVVILLSLISVYGEMPAYEADSDFTGMRCFCEKRFGKLCGRKEEYHTHPPKTEKFFLFFRFL</sequence>
<reference evidence="1" key="1">
    <citation type="journal article" date="2021" name="Microb. Physiol.">
        <title>Proteogenomic Insights into the Physiology of Marine, Sulfate-Reducing, Filamentous Desulfonema limicola and Desulfonema magnum.</title>
        <authorList>
            <person name="Schnaars V."/>
            <person name="Wohlbrand L."/>
            <person name="Scheve S."/>
            <person name="Hinrichs C."/>
            <person name="Reinhardt R."/>
            <person name="Rabus R."/>
        </authorList>
    </citation>
    <scope>NUCLEOTIDE SEQUENCE</scope>
    <source>
        <strain evidence="1">4be13</strain>
    </source>
</reference>
<evidence type="ECO:0000313" key="2">
    <source>
        <dbReference type="Proteomes" id="UP000663722"/>
    </source>
</evidence>
<name>A0A975BTG6_9BACT</name>
<gene>
    <name evidence="1" type="ORF">dnm_072670</name>
</gene>
<evidence type="ECO:0000313" key="1">
    <source>
        <dbReference type="EMBL" id="QTA91202.1"/>
    </source>
</evidence>